<feature type="compositionally biased region" description="Low complexity" evidence="1">
    <location>
        <begin position="906"/>
        <end position="916"/>
    </location>
</feature>
<feature type="compositionally biased region" description="Low complexity" evidence="1">
    <location>
        <begin position="1160"/>
        <end position="1178"/>
    </location>
</feature>
<feature type="compositionally biased region" description="Low complexity" evidence="1">
    <location>
        <begin position="854"/>
        <end position="864"/>
    </location>
</feature>
<gene>
    <name evidence="3" type="ORF">BCR35DRAFT_301769</name>
</gene>
<feature type="domain" description="Arrestin-like N-terminal" evidence="2">
    <location>
        <begin position="45"/>
        <end position="171"/>
    </location>
</feature>
<feature type="compositionally biased region" description="Low complexity" evidence="1">
    <location>
        <begin position="934"/>
        <end position="947"/>
    </location>
</feature>
<dbReference type="Gene3D" id="2.60.40.640">
    <property type="match status" value="1"/>
</dbReference>
<feature type="compositionally biased region" description="Basic and acidic residues" evidence="1">
    <location>
        <begin position="1124"/>
        <end position="1135"/>
    </location>
</feature>
<feature type="compositionally biased region" description="Pro residues" evidence="1">
    <location>
        <begin position="679"/>
        <end position="688"/>
    </location>
</feature>
<feature type="compositionally biased region" description="Pro residues" evidence="1">
    <location>
        <begin position="569"/>
        <end position="584"/>
    </location>
</feature>
<feature type="compositionally biased region" description="Low complexity" evidence="1">
    <location>
        <begin position="1255"/>
        <end position="1266"/>
    </location>
</feature>
<dbReference type="Pfam" id="PF00339">
    <property type="entry name" value="Arrestin_N"/>
    <property type="match status" value="1"/>
</dbReference>
<feature type="compositionally biased region" description="Basic and acidic residues" evidence="1">
    <location>
        <begin position="950"/>
        <end position="983"/>
    </location>
</feature>
<feature type="compositionally biased region" description="Polar residues" evidence="1">
    <location>
        <begin position="600"/>
        <end position="618"/>
    </location>
</feature>
<feature type="compositionally biased region" description="Polar residues" evidence="1">
    <location>
        <begin position="1352"/>
        <end position="1361"/>
    </location>
</feature>
<keyword evidence="4" id="KW-1185">Reference proteome</keyword>
<feature type="region of interest" description="Disordered" evidence="1">
    <location>
        <begin position="441"/>
        <end position="462"/>
    </location>
</feature>
<dbReference type="STRING" id="106004.A0A1Y2G038"/>
<evidence type="ECO:0000256" key="1">
    <source>
        <dbReference type="SAM" id="MobiDB-lite"/>
    </source>
</evidence>
<feature type="compositionally biased region" description="Low complexity" evidence="1">
    <location>
        <begin position="883"/>
        <end position="898"/>
    </location>
</feature>
<feature type="compositionally biased region" description="Gly residues" evidence="1">
    <location>
        <begin position="1427"/>
        <end position="1441"/>
    </location>
</feature>
<feature type="compositionally biased region" description="Low complexity" evidence="1">
    <location>
        <begin position="1413"/>
        <end position="1426"/>
    </location>
</feature>
<protein>
    <recommendedName>
        <fullName evidence="2">Arrestin-like N-terminal domain-containing protein</fullName>
    </recommendedName>
</protein>
<dbReference type="OrthoDB" id="298939at2759"/>
<feature type="compositionally biased region" description="Low complexity" evidence="1">
    <location>
        <begin position="1193"/>
        <end position="1208"/>
    </location>
</feature>
<feature type="region of interest" description="Disordered" evidence="1">
    <location>
        <begin position="1111"/>
        <end position="1393"/>
    </location>
</feature>
<feature type="region of interest" description="Disordered" evidence="1">
    <location>
        <begin position="764"/>
        <end position="1091"/>
    </location>
</feature>
<organism evidence="3 4">
    <name type="scientific">Leucosporidium creatinivorum</name>
    <dbReference type="NCBI Taxonomy" id="106004"/>
    <lineage>
        <taxon>Eukaryota</taxon>
        <taxon>Fungi</taxon>
        <taxon>Dikarya</taxon>
        <taxon>Basidiomycota</taxon>
        <taxon>Pucciniomycotina</taxon>
        <taxon>Microbotryomycetes</taxon>
        <taxon>Leucosporidiales</taxon>
        <taxon>Leucosporidium</taxon>
    </lineage>
</organism>
<feature type="compositionally biased region" description="Low complexity" evidence="1">
    <location>
        <begin position="445"/>
        <end position="460"/>
    </location>
</feature>
<dbReference type="InterPro" id="IPR011021">
    <property type="entry name" value="Arrestin-like_N"/>
</dbReference>
<feature type="region of interest" description="Disordered" evidence="1">
    <location>
        <begin position="518"/>
        <end position="640"/>
    </location>
</feature>
<feature type="compositionally biased region" description="Polar residues" evidence="1">
    <location>
        <begin position="692"/>
        <end position="714"/>
    </location>
</feature>
<dbReference type="Proteomes" id="UP000193467">
    <property type="component" value="Unassembled WGS sequence"/>
</dbReference>
<feature type="region of interest" description="Disordered" evidence="1">
    <location>
        <begin position="655"/>
        <end position="752"/>
    </location>
</feature>
<accession>A0A1Y2G038</accession>
<feature type="compositionally biased region" description="Low complexity" evidence="1">
    <location>
        <begin position="1024"/>
        <end position="1066"/>
    </location>
</feature>
<sequence>MAPKLQKSLPPAVFSADLRSGTLPASPSFKNHGKLSLSLLLQREEHLPWLAGETVRGWLEVGVSSNELWLGEVGVELCGFEELRSRDHTSTRRLLTSRVDFQGGSLPPSNAVVQNAQARAGYYPALRGKTRFPFAFKLPKEVPSSCSLGSNATTRYELRAFASSILGEEVEVRSEKKAIRVVERWGDWAGERVGEEDEEDVSEWAKGCEKRAAERLRFAGDGQLGLTVAVGKDEWSETPLRLYWRGEREMGWCGKGRVEVRARVKNASQKHVSGLKFSLVRRLRIIYPKGQQPVVAPPAITATIVSQNFHGAGFEFPAGEEREVILHIDLPPRDECWTKRKGVLFELDVLARVEVDCGFLSKDLAVEIPVYVAHPTSLPPAAHEHIANQLQSVEPLPAFPSLPAFPGSPSAPATYLNPYAPSSVDSYADFAPHGMYSPATTATNSSVGQGHSMSSSSSHGAPLYHRPSVSVAAASPNPYFAPPPSAPAELAYGQQPQQYIAFDPNAPDLTQSHFLQSLQHQQPAQAYVPPNSSMSIGLGTPSPASTRSNSPNGAEQTMQYGQGHAVTFAPPPPPPPILSPPPPGSAASQSFAPEPPAVSTMASSTSSPVAYTPYTLQHSAFPPPQSTSPAPMSPSDFAHYTSNVGPIEGYSASTRARGRIESSPPAVYHPHEQQQQQVVPPPPSPSPAPMQRSHSASPSAGASRFTASPLQSPSMGGAAGPVEGFVGMGGGDPGLLETIGEDGESQAGTARSVQAALVEALKGVEEGNEDPHALARQMEQHQDTVQSPTAKSRPVFASRTSAQDLEDLVAEAEQEREKTLPSPPVPSARTKPSTPTPRAQDVFSPSTDTVAPIPSRSLSKSPSKLPLPPRSEGGLSALEARLSRPSTPDLSSLSRSPSPTKPAVTSCALSSTSSQSNEGRSLSPVKRESMAVPAGGLLARSLSRASSMRQMREQKEKERSEEDGRRAAEKGRRAEEDRKRATEEQAAVAATTKEDAEAVTAFAKPTTTRPVFTSKRKAVPLFDAPATTTPSSTASPVSAPTEAPFVPPSSTSASTPLRLSPSPSLPDAEAVNDPAPSTSPLTSPTILNGRKVVDVAEVKGLKKEAVGRIADWLKSDESAAGSHQEGEKATRRRTTDLSFARLAPSPPSEVAEVGGLRAAPLRSTPMSSSPSPWSARRTPISRNGAVSPSKDVATPLPSSTSLASLPSVSPAPSPPVSAPRRTHKSTQSLPVNIVKPKPSAEPTMAELLAEEERSGAGSMSSSSSLSDVRRAFGRSGLSASPSWKTVGEDGEKKYDVRSARGGQGGIVASRADRWKEMIEGEERDRNKSPPPPISPPKALKLKTTPFDAPSSRPLSPINNLRSARSPSPANSPIAAKRSSATSSPAPTFLNTTMGKPAVLSGAVRAVPSTVMRGSASSPALGSSSSAGGAGSPSGGGGGGGRMVKELLERYTSQVEAHKVRG</sequence>
<evidence type="ECO:0000313" key="3">
    <source>
        <dbReference type="EMBL" id="ORY88247.1"/>
    </source>
</evidence>
<feature type="compositionally biased region" description="Basic and acidic residues" evidence="1">
    <location>
        <begin position="764"/>
        <end position="782"/>
    </location>
</feature>
<feature type="compositionally biased region" description="Polar residues" evidence="1">
    <location>
        <begin position="542"/>
        <end position="560"/>
    </location>
</feature>
<evidence type="ECO:0000259" key="2">
    <source>
        <dbReference type="Pfam" id="PF00339"/>
    </source>
</evidence>
<feature type="compositionally biased region" description="Basic and acidic residues" evidence="1">
    <location>
        <begin position="1286"/>
        <end position="1298"/>
    </location>
</feature>
<dbReference type="EMBL" id="MCGR01000011">
    <property type="protein sequence ID" value="ORY88247.1"/>
    <property type="molecule type" value="Genomic_DNA"/>
</dbReference>
<reference evidence="3 4" key="1">
    <citation type="submission" date="2016-07" db="EMBL/GenBank/DDBJ databases">
        <title>Pervasive Adenine N6-methylation of Active Genes in Fungi.</title>
        <authorList>
            <consortium name="DOE Joint Genome Institute"/>
            <person name="Mondo S.J."/>
            <person name="Dannebaum R.O."/>
            <person name="Kuo R.C."/>
            <person name="Labutti K."/>
            <person name="Haridas S."/>
            <person name="Kuo A."/>
            <person name="Salamov A."/>
            <person name="Ahrendt S.R."/>
            <person name="Lipzen A."/>
            <person name="Sullivan W."/>
            <person name="Andreopoulos W.B."/>
            <person name="Clum A."/>
            <person name="Lindquist E."/>
            <person name="Daum C."/>
            <person name="Ramamoorthy G.K."/>
            <person name="Gryganskyi A."/>
            <person name="Culley D."/>
            <person name="Magnuson J.K."/>
            <person name="James T.Y."/>
            <person name="O'Malley M.A."/>
            <person name="Stajich J.E."/>
            <person name="Spatafora J.W."/>
            <person name="Visel A."/>
            <person name="Grigoriev I.V."/>
        </authorList>
    </citation>
    <scope>NUCLEOTIDE SEQUENCE [LARGE SCALE GENOMIC DNA]</scope>
    <source>
        <strain evidence="3 4">62-1032</strain>
    </source>
</reference>
<feature type="compositionally biased region" description="Basic and acidic residues" evidence="1">
    <location>
        <begin position="1310"/>
        <end position="1327"/>
    </location>
</feature>
<dbReference type="InParanoid" id="A0A1Y2G038"/>
<feature type="region of interest" description="Disordered" evidence="1">
    <location>
        <begin position="1410"/>
        <end position="1444"/>
    </location>
</feature>
<feature type="compositionally biased region" description="Low complexity" evidence="1">
    <location>
        <begin position="1076"/>
        <end position="1085"/>
    </location>
</feature>
<proteinExistence type="predicted"/>
<name>A0A1Y2G038_9BASI</name>
<feature type="compositionally biased region" description="Low complexity" evidence="1">
    <location>
        <begin position="1362"/>
        <end position="1375"/>
    </location>
</feature>
<feature type="compositionally biased region" description="Polar residues" evidence="1">
    <location>
        <begin position="1378"/>
        <end position="1393"/>
    </location>
</feature>
<feature type="compositionally biased region" description="Polar residues" evidence="1">
    <location>
        <begin position="830"/>
        <end position="849"/>
    </location>
</feature>
<comment type="caution">
    <text evidence="3">The sequence shown here is derived from an EMBL/GenBank/DDBJ whole genome shotgun (WGS) entry which is preliminary data.</text>
</comment>
<evidence type="ECO:0000313" key="4">
    <source>
        <dbReference type="Proteomes" id="UP000193467"/>
    </source>
</evidence>
<dbReference type="InterPro" id="IPR014752">
    <property type="entry name" value="Arrestin-like_C"/>
</dbReference>